<accession>S4NZD4</accession>
<protein>
    <submittedName>
        <fullName evidence="1">Uncharacterized protein</fullName>
    </submittedName>
</protein>
<dbReference type="AlphaFoldDB" id="S4NZD4"/>
<reference evidence="1" key="2">
    <citation type="submission" date="2013-05" db="EMBL/GenBank/DDBJ databases">
        <authorList>
            <person name="Carter J.-M."/>
            <person name="Baker S.C."/>
            <person name="Pink R."/>
            <person name="Carter D.R.F."/>
            <person name="Collins A."/>
            <person name="Tomlin J."/>
            <person name="Gibbs M."/>
            <person name="Breuker C.J."/>
        </authorList>
    </citation>
    <scope>NUCLEOTIDE SEQUENCE</scope>
    <source>
        <tissue evidence="1">Ovary</tissue>
    </source>
</reference>
<reference evidence="1" key="1">
    <citation type="journal article" date="2013" name="BMC Genomics">
        <title>Unscrambling butterfly oogenesis.</title>
        <authorList>
            <person name="Carter J.M."/>
            <person name="Baker S.C."/>
            <person name="Pink R."/>
            <person name="Carter D.R."/>
            <person name="Collins A."/>
            <person name="Tomlin J."/>
            <person name="Gibbs M."/>
            <person name="Breuker C.J."/>
        </authorList>
    </citation>
    <scope>NUCLEOTIDE SEQUENCE</scope>
    <source>
        <tissue evidence="1">Ovary</tissue>
    </source>
</reference>
<proteinExistence type="predicted"/>
<dbReference type="EMBL" id="GAIX01013435">
    <property type="protein sequence ID" value="JAA79125.1"/>
    <property type="molecule type" value="Transcribed_RNA"/>
</dbReference>
<name>S4NZD4_9NEOP</name>
<organism evidence="1">
    <name type="scientific">Pararge aegeria</name>
    <name type="common">speckled wood butterfly</name>
    <dbReference type="NCBI Taxonomy" id="116150"/>
    <lineage>
        <taxon>Eukaryota</taxon>
        <taxon>Metazoa</taxon>
        <taxon>Ecdysozoa</taxon>
        <taxon>Arthropoda</taxon>
        <taxon>Hexapoda</taxon>
        <taxon>Insecta</taxon>
        <taxon>Pterygota</taxon>
        <taxon>Neoptera</taxon>
        <taxon>Endopterygota</taxon>
        <taxon>Lepidoptera</taxon>
        <taxon>Glossata</taxon>
        <taxon>Ditrysia</taxon>
        <taxon>Papilionoidea</taxon>
        <taxon>Nymphalidae</taxon>
        <taxon>Satyrinae</taxon>
        <taxon>Satyrini</taxon>
        <taxon>Parargina</taxon>
        <taxon>Pararge</taxon>
    </lineage>
</organism>
<sequence>MSYHVTSCRLQKPALKCNTEPLQIRHVCATRSFRGYLKLRLEIYHSHRILRPLPCNLHMHMFSFSPYSVQLTL</sequence>
<evidence type="ECO:0000313" key="1">
    <source>
        <dbReference type="EMBL" id="JAA79125.1"/>
    </source>
</evidence>